<gene>
    <name evidence="16" type="ORF">BN9_054420</name>
</gene>
<dbReference type="NCBIfam" id="TIGR01821">
    <property type="entry name" value="5aminolev_synth"/>
    <property type="match status" value="1"/>
</dbReference>
<feature type="domain" description="Aminotransferase class I/classII large" evidence="15">
    <location>
        <begin position="148"/>
        <end position="492"/>
    </location>
</feature>
<dbReference type="GO" id="GO:0003870">
    <property type="term" value="F:5-aminolevulinate synthase activity"/>
    <property type="evidence" value="ECO:0007669"/>
    <property type="project" value="UniProtKB-EC"/>
</dbReference>
<evidence type="ECO:0000256" key="3">
    <source>
        <dbReference type="ARBA" id="ARBA00008392"/>
    </source>
</evidence>
<comment type="caution">
    <text evidence="16">The sequence shown here is derived from an EMBL/GenBank/DDBJ whole genome shotgun (WGS) entry which is preliminary data.</text>
</comment>
<dbReference type="InterPro" id="IPR010961">
    <property type="entry name" value="4pyrrol_synth_NH2levulA_synth"/>
</dbReference>
<evidence type="ECO:0000256" key="14">
    <source>
        <dbReference type="SAM" id="MobiDB-lite"/>
    </source>
</evidence>
<evidence type="ECO:0000256" key="9">
    <source>
        <dbReference type="ARBA" id="ARBA00031691"/>
    </source>
</evidence>
<evidence type="ECO:0000256" key="2">
    <source>
        <dbReference type="ARBA" id="ARBA00005029"/>
    </source>
</evidence>
<keyword evidence="6 13" id="KW-0663">Pyridoxal phosphate</keyword>
<dbReference type="PANTHER" id="PTHR13693:SF102">
    <property type="entry name" value="2-AMINO-3-KETOBUTYRATE COENZYME A LIGASE, MITOCHONDRIAL"/>
    <property type="match status" value="1"/>
</dbReference>
<evidence type="ECO:0000256" key="12">
    <source>
        <dbReference type="ARBA" id="ARBA00047654"/>
    </source>
</evidence>
<dbReference type="STRING" id="65357.A0A024GD66"/>
<keyword evidence="5" id="KW-0808">Transferase</keyword>
<evidence type="ECO:0000313" key="17">
    <source>
        <dbReference type="Proteomes" id="UP000053237"/>
    </source>
</evidence>
<proteinExistence type="inferred from homology"/>
<dbReference type="Gene3D" id="3.40.640.10">
    <property type="entry name" value="Type I PLP-dependent aspartate aminotransferase-like (Major domain)"/>
    <property type="match status" value="1"/>
</dbReference>
<dbReference type="InterPro" id="IPR015424">
    <property type="entry name" value="PyrdxlP-dep_Trfase"/>
</dbReference>
<keyword evidence="17" id="KW-1185">Reference proteome</keyword>
<reference evidence="16 17" key="1">
    <citation type="submission" date="2012-05" db="EMBL/GenBank/DDBJ databases">
        <title>Recombination and specialization in a pathogen metapopulation.</title>
        <authorList>
            <person name="Gardiner A."/>
            <person name="Kemen E."/>
            <person name="Schultz-Larsen T."/>
            <person name="MacLean D."/>
            <person name="Van Oosterhout C."/>
            <person name="Jones J.D.G."/>
        </authorList>
    </citation>
    <scope>NUCLEOTIDE SEQUENCE [LARGE SCALE GENOMIC DNA]</scope>
    <source>
        <strain evidence="16 17">Ac Nc2</strain>
    </source>
</reference>
<dbReference type="Pfam" id="PF00155">
    <property type="entry name" value="Aminotran_1_2"/>
    <property type="match status" value="1"/>
</dbReference>
<dbReference type="InterPro" id="IPR050087">
    <property type="entry name" value="AON_synthase_class-II"/>
</dbReference>
<evidence type="ECO:0000256" key="8">
    <source>
        <dbReference type="ARBA" id="ARBA00023315"/>
    </source>
</evidence>
<dbReference type="InParanoid" id="A0A024GD66"/>
<evidence type="ECO:0000256" key="6">
    <source>
        <dbReference type="ARBA" id="ARBA00022898"/>
    </source>
</evidence>
<accession>A0A024GD66</accession>
<dbReference type="CDD" id="cd06454">
    <property type="entry name" value="KBL_like"/>
    <property type="match status" value="1"/>
</dbReference>
<evidence type="ECO:0000259" key="15">
    <source>
        <dbReference type="Pfam" id="PF00155"/>
    </source>
</evidence>
<dbReference type="Proteomes" id="UP000053237">
    <property type="component" value="Unassembled WGS sequence"/>
</dbReference>
<comment type="catalytic activity">
    <reaction evidence="12">
        <text>succinyl-CoA + glycine + H(+) = 5-aminolevulinate + CO2 + CoA</text>
        <dbReference type="Rhea" id="RHEA:12921"/>
        <dbReference type="ChEBI" id="CHEBI:15378"/>
        <dbReference type="ChEBI" id="CHEBI:16526"/>
        <dbReference type="ChEBI" id="CHEBI:57287"/>
        <dbReference type="ChEBI" id="CHEBI:57292"/>
        <dbReference type="ChEBI" id="CHEBI:57305"/>
        <dbReference type="ChEBI" id="CHEBI:356416"/>
        <dbReference type="EC" id="2.3.1.37"/>
    </reaction>
</comment>
<protein>
    <recommendedName>
        <fullName evidence="4">5-aminolevulinate synthase</fullName>
        <ecNumber evidence="4">2.3.1.37</ecNumber>
    </recommendedName>
    <alternativeName>
        <fullName evidence="9">5-aminolevulinic acid synthase</fullName>
    </alternativeName>
    <alternativeName>
        <fullName evidence="10">Delta-ALA synthase</fullName>
    </alternativeName>
    <alternativeName>
        <fullName evidence="11">Delta-aminolevulinate synthase</fullName>
    </alternativeName>
</protein>
<dbReference type="PROSITE" id="PS00599">
    <property type="entry name" value="AA_TRANSFER_CLASS_2"/>
    <property type="match status" value="1"/>
</dbReference>
<dbReference type="InterPro" id="IPR001917">
    <property type="entry name" value="Aminotrans_II_pyridoxalP_BS"/>
</dbReference>
<evidence type="ECO:0000256" key="10">
    <source>
        <dbReference type="ARBA" id="ARBA00031945"/>
    </source>
</evidence>
<name>A0A024GD66_9STRA</name>
<dbReference type="SUPFAM" id="SSF53383">
    <property type="entry name" value="PLP-dependent transferases"/>
    <property type="match status" value="1"/>
</dbReference>
<dbReference type="FunCoup" id="A0A024GD66">
    <property type="interactions" value="117"/>
</dbReference>
<dbReference type="EMBL" id="CAIX01000075">
    <property type="protein sequence ID" value="CCI44633.1"/>
    <property type="molecule type" value="Genomic_DNA"/>
</dbReference>
<dbReference type="InterPro" id="IPR015421">
    <property type="entry name" value="PyrdxlP-dep_Trfase_major"/>
</dbReference>
<dbReference type="AlphaFoldDB" id="A0A024GD66"/>
<evidence type="ECO:0000256" key="13">
    <source>
        <dbReference type="RuleBase" id="RU003693"/>
    </source>
</evidence>
<comment type="pathway">
    <text evidence="2">Porphyrin-containing compound metabolism; protoporphyrin-IX biosynthesis; 5-aminolevulinate from glycine: step 1/1.</text>
</comment>
<dbReference type="FunFam" id="3.40.640.10:FF:000006">
    <property type="entry name" value="5-aminolevulinate synthase, mitochondrial"/>
    <property type="match status" value="1"/>
</dbReference>
<dbReference type="EC" id="2.3.1.37" evidence="4"/>
<comment type="similarity">
    <text evidence="3 13">Belongs to the class-II pyridoxal-phosphate-dependent aminotransferase family.</text>
</comment>
<dbReference type="InterPro" id="IPR015422">
    <property type="entry name" value="PyrdxlP-dep_Trfase_small"/>
</dbReference>
<evidence type="ECO:0000256" key="5">
    <source>
        <dbReference type="ARBA" id="ARBA00022679"/>
    </source>
</evidence>
<comment type="cofactor">
    <cofactor evidence="1 13">
        <name>pyridoxal 5'-phosphate</name>
        <dbReference type="ChEBI" id="CHEBI:597326"/>
    </cofactor>
</comment>
<organism evidence="16 17">
    <name type="scientific">Albugo candida</name>
    <dbReference type="NCBI Taxonomy" id="65357"/>
    <lineage>
        <taxon>Eukaryota</taxon>
        <taxon>Sar</taxon>
        <taxon>Stramenopiles</taxon>
        <taxon>Oomycota</taxon>
        <taxon>Peronosporomycetes</taxon>
        <taxon>Albuginales</taxon>
        <taxon>Albuginaceae</taxon>
        <taxon>Albugo</taxon>
    </lineage>
</organism>
<evidence type="ECO:0000256" key="7">
    <source>
        <dbReference type="ARBA" id="ARBA00023133"/>
    </source>
</evidence>
<dbReference type="PANTHER" id="PTHR13693">
    <property type="entry name" value="CLASS II AMINOTRANSFERASE/8-AMINO-7-OXONONANOATE SYNTHASE"/>
    <property type="match status" value="1"/>
</dbReference>
<feature type="compositionally biased region" description="Polar residues" evidence="14">
    <location>
        <begin position="80"/>
        <end position="92"/>
    </location>
</feature>
<feature type="region of interest" description="Disordered" evidence="14">
    <location>
        <begin position="80"/>
        <end position="100"/>
    </location>
</feature>
<dbReference type="OrthoDB" id="10263824at2759"/>
<evidence type="ECO:0000256" key="4">
    <source>
        <dbReference type="ARBA" id="ARBA00013257"/>
    </source>
</evidence>
<evidence type="ECO:0000313" key="16">
    <source>
        <dbReference type="EMBL" id="CCI44633.1"/>
    </source>
</evidence>
<keyword evidence="8" id="KW-0012">Acyltransferase</keyword>
<sequence length="542" mass="60087">MALRRASVSTTRIQATTRCPFMHALPTARAALLPNIAQLAKLCPHMSKLIAKASAGSSAAHASISRTLRDVQQNFPPIKSVQKQKSFKQPSHNLKHGGQTRDQYEKAFVETIATIKKEGRYREFADLERQRGRFPRAVHHQKDGTTKEVVAWCSNDYLCMGQHPKVVGSMQEYLLKSGAGAGGTRNISGTNHNHILLEREIADLHQSEGALIFTSCYVANDSVISTLSKIFPGIEMFSDSLNHASMIQGIKHSRAKKYVYKHNDLYDLECKLKQADPSTPKLILFESVNSMEGTIAPLHEICDLAEKYGAMTFCDEVHAVGLYGNRGAGIAERDHCMNRLTMITGTLAKGYGIMGGYIAGSAALCDAMRSTASGFIFTTSLPPMLAAGACASIRHLKNSQEERKLMHAKAQEMKRRLIDAGFPLLPSVSHIVPLMIGDAVKCKEASRLLMEEHNIYVQPINYPTVPRGEERLRITPSPAHTEEMMDHFISAIDSVWTKLRLMRTRACPRSIREFCPLSEKQHLPKVGFMNAEERSQLQACSA</sequence>
<dbReference type="GO" id="GO:0006782">
    <property type="term" value="P:protoporphyrinogen IX biosynthetic process"/>
    <property type="evidence" value="ECO:0007669"/>
    <property type="project" value="UniProtKB-UniPathway"/>
</dbReference>
<dbReference type="GO" id="GO:0030170">
    <property type="term" value="F:pyridoxal phosphate binding"/>
    <property type="evidence" value="ECO:0007669"/>
    <property type="project" value="InterPro"/>
</dbReference>
<evidence type="ECO:0000256" key="11">
    <source>
        <dbReference type="ARBA" id="ARBA00032773"/>
    </source>
</evidence>
<dbReference type="UniPathway" id="UPA00251">
    <property type="reaction ID" value="UER00375"/>
</dbReference>
<dbReference type="InterPro" id="IPR004839">
    <property type="entry name" value="Aminotransferase_I/II_large"/>
</dbReference>
<keyword evidence="7" id="KW-0350">Heme biosynthesis</keyword>
<dbReference type="Gene3D" id="3.90.1150.10">
    <property type="entry name" value="Aspartate Aminotransferase, domain 1"/>
    <property type="match status" value="1"/>
</dbReference>
<dbReference type="GO" id="GO:0005739">
    <property type="term" value="C:mitochondrion"/>
    <property type="evidence" value="ECO:0007669"/>
    <property type="project" value="TreeGrafter"/>
</dbReference>
<evidence type="ECO:0000256" key="1">
    <source>
        <dbReference type="ARBA" id="ARBA00001933"/>
    </source>
</evidence>